<dbReference type="KEGG" id="ame:107965070"/>
<dbReference type="RefSeq" id="XP_026299237.1">
    <property type="nucleotide sequence ID" value="XM_026443452.1"/>
</dbReference>
<dbReference type="Proteomes" id="UP000005203">
    <property type="component" value="Linkage group LG10"/>
</dbReference>
<keyword evidence="4" id="KW-1185">Reference proteome</keyword>
<dbReference type="OrthoDB" id="4207594at2759"/>
<protein>
    <submittedName>
        <fullName evidence="5">Uncharacterized protein LOC107965070 isoform X1</fullName>
    </submittedName>
</protein>
<evidence type="ECO:0000313" key="3">
    <source>
        <dbReference type="EnsemblMetazoa" id="XP_026299237"/>
    </source>
</evidence>
<evidence type="ECO:0000313" key="5">
    <source>
        <dbReference type="RefSeq" id="XP_026299237.1"/>
    </source>
</evidence>
<dbReference type="EnsemblMetazoa" id="XM_026443452">
    <property type="protein sequence ID" value="XP_026299237"/>
    <property type="gene ID" value="LOC107965070"/>
</dbReference>
<evidence type="ECO:0000313" key="4">
    <source>
        <dbReference type="Proteomes" id="UP000005203"/>
    </source>
</evidence>
<sequence>MNFSILVLLIIGINCTKAYHKVSATTEHSKIIHRSLRETTTNSSNVQIPEKKISLTDILYSKQNLTKLEGLEKNTKKEVSNRKSKILRSLAYLAGLTVGNLTNAASTDVKTYTKFPSLNVDTSPLATIYNPYPYLTYPYIFATPVGFYPPLLNLLDNKIIGQLKEEYGEEAQKIENIKMPNNEQSKNTEDTEAEENQNEEGKFPSFNLLCNAQKEVNAKQSNTLKNIVQDNSFTLALRVANTTNTTAGNMTHTDNSTQSPSFYYGGYPQNIHVIDFTTKTYEPYYHSYGYGNYDLPYNTPIPNFHLDKTYINYPVDHYPYVGHYPHVDHYPGQFHQQIPQYDPNDFNRFSYTPDNIPSFANNDFKPIV</sequence>
<name>A0A7M7MPZ3_APIME</name>
<accession>A0A7M7MPZ3</accession>
<gene>
    <name evidence="5" type="primary">LOC107965070</name>
</gene>
<feature type="signal peptide" evidence="2">
    <location>
        <begin position="1"/>
        <end position="18"/>
    </location>
</feature>
<dbReference type="GeneID" id="107965070"/>
<evidence type="ECO:0000256" key="1">
    <source>
        <dbReference type="SAM" id="MobiDB-lite"/>
    </source>
</evidence>
<accession>A0A8B8H5F4</accession>
<feature type="region of interest" description="Disordered" evidence="1">
    <location>
        <begin position="173"/>
        <end position="202"/>
    </location>
</feature>
<evidence type="ECO:0000256" key="2">
    <source>
        <dbReference type="SAM" id="SignalP"/>
    </source>
</evidence>
<reference evidence="3" key="1">
    <citation type="submission" date="2021-01" db="UniProtKB">
        <authorList>
            <consortium name="EnsemblMetazoa"/>
        </authorList>
    </citation>
    <scope>IDENTIFICATION</scope>
    <source>
        <strain evidence="3">DH4</strain>
    </source>
</reference>
<proteinExistence type="predicted"/>
<feature type="chain" id="PRO_5044660583" evidence="2">
    <location>
        <begin position="19"/>
        <end position="368"/>
    </location>
</feature>
<organism evidence="3">
    <name type="scientific">Apis mellifera</name>
    <name type="common">Honeybee</name>
    <dbReference type="NCBI Taxonomy" id="7460"/>
    <lineage>
        <taxon>Eukaryota</taxon>
        <taxon>Metazoa</taxon>
        <taxon>Ecdysozoa</taxon>
        <taxon>Arthropoda</taxon>
        <taxon>Hexapoda</taxon>
        <taxon>Insecta</taxon>
        <taxon>Pterygota</taxon>
        <taxon>Neoptera</taxon>
        <taxon>Endopterygota</taxon>
        <taxon>Hymenoptera</taxon>
        <taxon>Apocrita</taxon>
        <taxon>Aculeata</taxon>
        <taxon>Apoidea</taxon>
        <taxon>Anthophila</taxon>
        <taxon>Apidae</taxon>
        <taxon>Apis</taxon>
    </lineage>
</organism>
<keyword evidence="2" id="KW-0732">Signal</keyword>
<dbReference type="AlphaFoldDB" id="A0A7M7MPZ3"/>
<reference evidence="5" key="2">
    <citation type="submission" date="2025-04" db="UniProtKB">
        <authorList>
            <consortium name="RefSeq"/>
        </authorList>
    </citation>
    <scope>IDENTIFICATION</scope>
    <source>
        <strain evidence="5">DH4</strain>
        <tissue evidence="5">Whole body</tissue>
    </source>
</reference>